<dbReference type="GO" id="GO:0008909">
    <property type="term" value="F:isochorismate synthase activity"/>
    <property type="evidence" value="ECO:0007669"/>
    <property type="project" value="UniProtKB-EC"/>
</dbReference>
<organism evidence="7">
    <name type="scientific">Xenorhabdus bovienii str. puntauvense</name>
    <dbReference type="NCBI Taxonomy" id="1398201"/>
    <lineage>
        <taxon>Bacteria</taxon>
        <taxon>Pseudomonadati</taxon>
        <taxon>Pseudomonadota</taxon>
        <taxon>Gammaproteobacteria</taxon>
        <taxon>Enterobacterales</taxon>
        <taxon>Morganellaceae</taxon>
        <taxon>Xenorhabdus</taxon>
    </lineage>
</organism>
<evidence type="ECO:0000256" key="4">
    <source>
        <dbReference type="ARBA" id="ARBA00023235"/>
    </source>
</evidence>
<comment type="caution">
    <text evidence="7">The sequence shown here is derived from an EMBL/GenBank/DDBJ whole genome shotgun (WGS) entry which is preliminary data.</text>
</comment>
<reference evidence="7" key="1">
    <citation type="submission" date="2013-07" db="EMBL/GenBank/DDBJ databases">
        <title>Sub-species coevolution in mutualistic symbiosis.</title>
        <authorList>
            <person name="Murfin K."/>
            <person name="Klassen J."/>
            <person name="Lee M."/>
            <person name="Forst S."/>
            <person name="Stock P."/>
            <person name="Goodrich-Blair H."/>
        </authorList>
    </citation>
    <scope>NUCLEOTIDE SEQUENCE [LARGE SCALE GENOMIC DNA]</scope>
    <source>
        <strain evidence="7">Puntauvense</strain>
    </source>
</reference>
<keyword evidence="4 7" id="KW-0413">Isomerase</keyword>
<dbReference type="RefSeq" id="WP_051870463.1">
    <property type="nucleotide sequence ID" value="NZ_CAWLWN010000086.1"/>
</dbReference>
<dbReference type="Gene3D" id="3.60.120.10">
    <property type="entry name" value="Anthranilate synthase"/>
    <property type="match status" value="1"/>
</dbReference>
<proteinExistence type="inferred from homology"/>
<dbReference type="PANTHER" id="PTHR42839">
    <property type="entry name" value="ISOCHORISMATE SYNTHASE ENTC"/>
    <property type="match status" value="1"/>
</dbReference>
<dbReference type="HOGENOM" id="CLU_006493_8_6_6"/>
<evidence type="ECO:0000256" key="2">
    <source>
        <dbReference type="ARBA" id="ARBA00005297"/>
    </source>
</evidence>
<evidence type="ECO:0000256" key="3">
    <source>
        <dbReference type="ARBA" id="ARBA00012824"/>
    </source>
</evidence>
<evidence type="ECO:0000256" key="5">
    <source>
        <dbReference type="ARBA" id="ARBA00041564"/>
    </source>
</evidence>
<comment type="catalytic activity">
    <reaction evidence="1">
        <text>chorismate = isochorismate</text>
        <dbReference type="Rhea" id="RHEA:18985"/>
        <dbReference type="ChEBI" id="CHEBI:29748"/>
        <dbReference type="ChEBI" id="CHEBI:29780"/>
        <dbReference type="EC" id="5.4.4.2"/>
    </reaction>
</comment>
<dbReference type="Pfam" id="PF00425">
    <property type="entry name" value="Chorismate_bind"/>
    <property type="match status" value="1"/>
</dbReference>
<dbReference type="InterPro" id="IPR005801">
    <property type="entry name" value="ADC_synthase"/>
</dbReference>
<comment type="similarity">
    <text evidence="2">Belongs to the isochorismate synthase family.</text>
</comment>
<gene>
    <name evidence="7" type="primary">entC</name>
    <name evidence="7" type="ORF">XBP1_930042</name>
</gene>
<dbReference type="EC" id="5.4.4.2" evidence="3"/>
<sequence>MPNLATEFRISQLQDFCCDDFVFLSSNKSLHAHGCFTKITTSVGDNTDTDCQLHRDISELFRQAKNKGIENPIIVGAIPFDKRQPSALFIPEDYSWLEREALSFSSVSSSPKLQQIHSLPDKDEFCQMVTHGVDAIHHGLLDKVVLSRLLNIKFDQQPNATQLFMRLNQQNPYSYNFHVPLGNSTLIGASPELLLCKQGNTIISQPLAGSSRRSSNVMQDNELRQSLLRSAKDQHEHQLVITAMRKALAERCTELAIPETPSLLSTPLLWHLATEIRGELADNQIDALSIACLLHPTPALCGAPRQQAATLISELEPFKRDYFGGIVGWCDARGNGEWVVTIRCGEVFENHIRLFAGAGVVADSKPSAEWHETDVKFGTMLQALGLSYDKERCL</sequence>
<feature type="domain" description="Chorismate-utilising enzyme C-terminal" evidence="6">
    <location>
        <begin position="122"/>
        <end position="376"/>
    </location>
</feature>
<dbReference type="NCBIfam" id="TIGR00543">
    <property type="entry name" value="isochor_syn"/>
    <property type="match status" value="1"/>
</dbReference>
<dbReference type="InterPro" id="IPR015890">
    <property type="entry name" value="Chorismate_C"/>
</dbReference>
<dbReference type="PANTHER" id="PTHR42839:SF2">
    <property type="entry name" value="ISOCHORISMATE SYNTHASE ENTC"/>
    <property type="match status" value="1"/>
</dbReference>
<dbReference type="Proteomes" id="UP000028511">
    <property type="component" value="Unassembled WGS sequence"/>
</dbReference>
<protein>
    <recommendedName>
        <fullName evidence="3">isochorismate synthase</fullName>
        <ecNumber evidence="3">5.4.4.2</ecNumber>
    </recommendedName>
    <alternativeName>
        <fullName evidence="5">Isochorismate mutase</fullName>
    </alternativeName>
</protein>
<accession>A0A077NM16</accession>
<dbReference type="SUPFAM" id="SSF56322">
    <property type="entry name" value="ADC synthase"/>
    <property type="match status" value="1"/>
</dbReference>
<name>A0A077NM16_XENBV</name>
<evidence type="ECO:0000256" key="1">
    <source>
        <dbReference type="ARBA" id="ARBA00000799"/>
    </source>
</evidence>
<dbReference type="EMBL" id="CBSW010000302">
    <property type="protein sequence ID" value="CDG99327.1"/>
    <property type="molecule type" value="Genomic_DNA"/>
</dbReference>
<dbReference type="InterPro" id="IPR004561">
    <property type="entry name" value="IsoChor_synthase"/>
</dbReference>
<dbReference type="AlphaFoldDB" id="A0A077NM16"/>
<evidence type="ECO:0000313" key="7">
    <source>
        <dbReference type="EMBL" id="CDG99327.1"/>
    </source>
</evidence>
<evidence type="ECO:0000259" key="6">
    <source>
        <dbReference type="Pfam" id="PF00425"/>
    </source>
</evidence>